<feature type="signal peptide" evidence="1">
    <location>
        <begin position="1"/>
        <end position="19"/>
    </location>
</feature>
<dbReference type="EMBL" id="FQYN01000008">
    <property type="protein sequence ID" value="SHJ58646.1"/>
    <property type="molecule type" value="Genomic_DNA"/>
</dbReference>
<dbReference type="RefSeq" id="WP_143164209.1">
    <property type="nucleotide sequence ID" value="NZ_FQYN01000008.1"/>
</dbReference>
<dbReference type="OrthoDB" id="9152336at2"/>
<evidence type="ECO:0008006" key="4">
    <source>
        <dbReference type="Google" id="ProtNLM"/>
    </source>
</evidence>
<proteinExistence type="predicted"/>
<keyword evidence="3" id="KW-1185">Reference proteome</keyword>
<dbReference type="Proteomes" id="UP000184418">
    <property type="component" value="Unassembled WGS sequence"/>
</dbReference>
<gene>
    <name evidence="2" type="ORF">SAMN02745146_3446</name>
</gene>
<reference evidence="2 3" key="1">
    <citation type="submission" date="2016-11" db="EMBL/GenBank/DDBJ databases">
        <authorList>
            <person name="Jaros S."/>
            <person name="Januszkiewicz K."/>
            <person name="Wedrychowicz H."/>
        </authorList>
    </citation>
    <scope>NUCLEOTIDE SEQUENCE [LARGE SCALE GENOMIC DNA]</scope>
    <source>
        <strain evidence="2 3">DSM 21074</strain>
    </source>
</reference>
<keyword evidence="1" id="KW-0732">Signal</keyword>
<sequence length="232" mass="26114">MKIYIALLLFSFQTNVASAQDDYCYGAEQGKHSIRDLKLYSTSGNYQVDQITIQELSFMSSRFLVYPVLYFYDGENAFASKDQLSPNGPDGTVAFGFQLFNREYIRYPGGPSIPIIIAHEFGHIVQFKYGGFSHISIMKKELFADYLAGAYLLIRGGLNIDAVQESFEEMGDTDFGSLDHHGTPEQRTAALAEGYNDAMREGYRFTLSRAITLGRKYVLSIPDPENEDEVEP</sequence>
<dbReference type="AlphaFoldDB" id="A0A1M6KI52"/>
<feature type="chain" id="PRO_5012183896" description="Metalloprotease" evidence="1">
    <location>
        <begin position="20"/>
        <end position="232"/>
    </location>
</feature>
<protein>
    <recommendedName>
        <fullName evidence="4">Metalloprotease</fullName>
    </recommendedName>
</protein>
<organism evidence="2 3">
    <name type="scientific">Hymenobacter daecheongensis DSM 21074</name>
    <dbReference type="NCBI Taxonomy" id="1121955"/>
    <lineage>
        <taxon>Bacteria</taxon>
        <taxon>Pseudomonadati</taxon>
        <taxon>Bacteroidota</taxon>
        <taxon>Cytophagia</taxon>
        <taxon>Cytophagales</taxon>
        <taxon>Hymenobacteraceae</taxon>
        <taxon>Hymenobacter</taxon>
    </lineage>
</organism>
<evidence type="ECO:0000256" key="1">
    <source>
        <dbReference type="SAM" id="SignalP"/>
    </source>
</evidence>
<evidence type="ECO:0000313" key="3">
    <source>
        <dbReference type="Proteomes" id="UP000184418"/>
    </source>
</evidence>
<evidence type="ECO:0000313" key="2">
    <source>
        <dbReference type="EMBL" id="SHJ58646.1"/>
    </source>
</evidence>
<accession>A0A1M6KI52</accession>
<name>A0A1M6KI52_9BACT</name>